<reference evidence="2 3" key="3">
    <citation type="journal article" name="Genome Announc.">
        <title>Improved Draft Genome Sequence of Clostridium pasteurianum Strain ATCC 6013 (DSM 525) Using a Hybrid Next-Generation Sequencing Approach.</title>
        <authorList>
            <person name="Pyne M.E."/>
            <person name="Utturkar S."/>
            <person name="Brown S.D."/>
            <person name="Moo-Young M."/>
            <person name="Chung D.A."/>
            <person name="Chou C.P."/>
        </authorList>
    </citation>
    <scope>NUCLEOTIDE SEQUENCE [LARGE SCALE GENOMIC DNA]</scope>
    <source>
        <strain evidence="2 3">ATCC 6013</strain>
    </source>
</reference>
<accession>A0A0H3JAR8</accession>
<keyword evidence="4" id="KW-1185">Reference proteome</keyword>
<proteinExistence type="predicted"/>
<dbReference type="EMBL" id="JPGY02000001">
    <property type="protein sequence ID" value="KRU11204.1"/>
    <property type="molecule type" value="Genomic_DNA"/>
</dbReference>
<reference evidence="2" key="2">
    <citation type="submission" date="2015-10" db="EMBL/GenBank/DDBJ databases">
        <title>Improved Draft Genome Sequence of Clostridium pasteurianum Strain ATCC 6013 (DSM 525) Using a Hybrid Next-Generation Sequencing Approach.</title>
        <authorList>
            <person name="Pyne M.E."/>
            <person name="Utturkar S.M."/>
            <person name="Brown S.D."/>
            <person name="Moo-Young M."/>
            <person name="Chung D.A."/>
            <person name="Chou P.C."/>
        </authorList>
    </citation>
    <scope>NUCLEOTIDE SEQUENCE</scope>
    <source>
        <strain evidence="2">ATCC 6013</strain>
    </source>
</reference>
<dbReference type="KEGG" id="cpat:CLPA_c27330"/>
<dbReference type="Proteomes" id="UP000030905">
    <property type="component" value="Chromosome"/>
</dbReference>
<evidence type="ECO:0000313" key="1">
    <source>
        <dbReference type="EMBL" id="AJA52788.1"/>
    </source>
</evidence>
<reference evidence="1 4" key="1">
    <citation type="journal article" date="2015" name="Genome Announc.">
        <title>Complete Genome Sequence of the Nitrogen-Fixing and Solvent-Producing Clostridium pasteurianum DSM 525.</title>
        <authorList>
            <person name="Poehlein A."/>
            <person name="Grosse-Honebrink A."/>
            <person name="Zhang Y."/>
            <person name="Minton N.P."/>
            <person name="Daniel R."/>
        </authorList>
    </citation>
    <scope>NUCLEOTIDE SEQUENCE [LARGE SCALE GENOMIC DNA]</scope>
    <source>
        <strain evidence="1">DSM 525</strain>
        <strain evidence="4">DSM 525 / ATCC 6013</strain>
    </source>
</reference>
<evidence type="ECO:0000313" key="4">
    <source>
        <dbReference type="Proteomes" id="UP000030905"/>
    </source>
</evidence>
<dbReference type="AlphaFoldDB" id="A0A0H3JAR8"/>
<protein>
    <submittedName>
        <fullName evidence="1">Uncharacterized protein</fullName>
    </submittedName>
</protein>
<sequence length="113" mass="12297">MLTPYNKQTIDSFGITDSNNTVVGFIKVTALTNVPTGVNSIRMACNSYNYPYNTMSDTITLDIEPPATASSSLLKINNTSKSSKTANLLKILKESPTKTISVDEFKKIEGLSK</sequence>
<evidence type="ECO:0000313" key="2">
    <source>
        <dbReference type="EMBL" id="KRU11204.1"/>
    </source>
</evidence>
<gene>
    <name evidence="1" type="ORF">CLPA_c27330</name>
    <name evidence="2" type="ORF">CP6013_00451</name>
</gene>
<dbReference type="KEGG" id="cpae:CPAST_c27330"/>
<evidence type="ECO:0000313" key="3">
    <source>
        <dbReference type="Proteomes" id="UP000028042"/>
    </source>
</evidence>
<dbReference type="EMBL" id="CP009268">
    <property type="protein sequence ID" value="AJA52788.1"/>
    <property type="molecule type" value="Genomic_DNA"/>
</dbReference>
<dbReference type="Proteomes" id="UP000028042">
    <property type="component" value="Unassembled WGS sequence"/>
</dbReference>
<dbReference type="PATRIC" id="fig|1262449.7.peg.2755"/>
<organism evidence="1 4">
    <name type="scientific">Clostridium pasteurianum DSM 525 = ATCC 6013</name>
    <dbReference type="NCBI Taxonomy" id="1262449"/>
    <lineage>
        <taxon>Bacteria</taxon>
        <taxon>Bacillati</taxon>
        <taxon>Bacillota</taxon>
        <taxon>Clostridia</taxon>
        <taxon>Eubacteriales</taxon>
        <taxon>Clostridiaceae</taxon>
        <taxon>Clostridium</taxon>
    </lineage>
</organism>
<name>A0A0H3JAR8_CLOPA</name>